<evidence type="ECO:0008006" key="3">
    <source>
        <dbReference type="Google" id="ProtNLM"/>
    </source>
</evidence>
<name>A0AAV3XHP6_9CYAN</name>
<dbReference type="Proteomes" id="UP001050975">
    <property type="component" value="Unassembled WGS sequence"/>
</dbReference>
<proteinExistence type="predicted"/>
<gene>
    <name evidence="1" type="ORF">MiSe_66370</name>
</gene>
<sequence>MKDTYLDVKAKITGDKTVIIEMQVLNVESFEKRILYNAAKSYSVQLQTGEKYSLLNPVIALNITDFEMFEQFDLVISRVLKEKDYLVD</sequence>
<comment type="caution">
    <text evidence="1">The sequence shown here is derived from an EMBL/GenBank/DDBJ whole genome shotgun (WGS) entry which is preliminary data.</text>
</comment>
<dbReference type="InterPro" id="IPR010106">
    <property type="entry name" value="RpnA"/>
</dbReference>
<dbReference type="Pfam" id="PF12784">
    <property type="entry name" value="PDDEXK_2"/>
    <property type="match status" value="1"/>
</dbReference>
<keyword evidence="2" id="KW-1185">Reference proteome</keyword>
<evidence type="ECO:0000313" key="1">
    <source>
        <dbReference type="EMBL" id="GET41823.1"/>
    </source>
</evidence>
<protein>
    <recommendedName>
        <fullName evidence="3">Transposase</fullName>
    </recommendedName>
</protein>
<evidence type="ECO:0000313" key="2">
    <source>
        <dbReference type="Proteomes" id="UP001050975"/>
    </source>
</evidence>
<organism evidence="1 2">
    <name type="scientific">Microseira wollei NIES-4236</name>
    <dbReference type="NCBI Taxonomy" id="2530354"/>
    <lineage>
        <taxon>Bacteria</taxon>
        <taxon>Bacillati</taxon>
        <taxon>Cyanobacteriota</taxon>
        <taxon>Cyanophyceae</taxon>
        <taxon>Oscillatoriophycideae</taxon>
        <taxon>Aerosakkonematales</taxon>
        <taxon>Aerosakkonemataceae</taxon>
        <taxon>Microseira</taxon>
    </lineage>
</organism>
<dbReference type="AlphaFoldDB" id="A0AAV3XHP6"/>
<dbReference type="NCBIfam" id="TIGR01784">
    <property type="entry name" value="T_den_put_tspse"/>
    <property type="match status" value="1"/>
</dbReference>
<dbReference type="PANTHER" id="PTHR41317">
    <property type="entry name" value="PD-(D_E)XK NUCLEASE FAMILY TRANSPOSASE"/>
    <property type="match status" value="1"/>
</dbReference>
<accession>A0AAV3XHP6</accession>
<dbReference type="EMBL" id="BLAY01000136">
    <property type="protein sequence ID" value="GET41823.1"/>
    <property type="molecule type" value="Genomic_DNA"/>
</dbReference>
<reference evidence="1" key="1">
    <citation type="submission" date="2019-10" db="EMBL/GenBank/DDBJ databases">
        <title>Draft genome sequece of Microseira wollei NIES-4236.</title>
        <authorList>
            <person name="Yamaguchi H."/>
            <person name="Suzuki S."/>
            <person name="Kawachi M."/>
        </authorList>
    </citation>
    <scope>NUCLEOTIDE SEQUENCE</scope>
    <source>
        <strain evidence="1">NIES-4236</strain>
    </source>
</reference>
<dbReference type="PANTHER" id="PTHR41317:SF1">
    <property type="entry name" value="PD-(D_E)XK NUCLEASE FAMILY TRANSPOSASE"/>
    <property type="match status" value="1"/>
</dbReference>